<keyword evidence="1" id="KW-0032">Aminotransferase</keyword>
<dbReference type="OrthoDB" id="1718744at2759"/>
<evidence type="ECO:0000313" key="1">
    <source>
        <dbReference type="EMBL" id="GFP93227.1"/>
    </source>
</evidence>
<dbReference type="InterPro" id="IPR036038">
    <property type="entry name" value="Aminotransferase-like"/>
</dbReference>
<evidence type="ECO:0000313" key="2">
    <source>
        <dbReference type="Proteomes" id="UP000653305"/>
    </source>
</evidence>
<name>A0A830BYI7_9LAMI</name>
<organism evidence="1 2">
    <name type="scientific">Phtheirospermum japonicum</name>
    <dbReference type="NCBI Taxonomy" id="374723"/>
    <lineage>
        <taxon>Eukaryota</taxon>
        <taxon>Viridiplantae</taxon>
        <taxon>Streptophyta</taxon>
        <taxon>Embryophyta</taxon>
        <taxon>Tracheophyta</taxon>
        <taxon>Spermatophyta</taxon>
        <taxon>Magnoliopsida</taxon>
        <taxon>eudicotyledons</taxon>
        <taxon>Gunneridae</taxon>
        <taxon>Pentapetalae</taxon>
        <taxon>asterids</taxon>
        <taxon>lamiids</taxon>
        <taxon>Lamiales</taxon>
        <taxon>Orobanchaceae</taxon>
        <taxon>Orobanchaceae incertae sedis</taxon>
        <taxon>Phtheirospermum</taxon>
    </lineage>
</organism>
<dbReference type="GO" id="GO:0008483">
    <property type="term" value="F:transaminase activity"/>
    <property type="evidence" value="ECO:0007669"/>
    <property type="project" value="UniProtKB-KW"/>
</dbReference>
<sequence>MYTMHQGAQCMLHPVSTLIFPVLNTIVIKIDGRIVGDGRVGPVTRRLQNAYKELTTGSGVETTSEIVPNVLSLIETIAKVIDNRLRSMVVSQESAINMTYGVVAYGGQIQTH</sequence>
<dbReference type="EMBL" id="BMAC01000306">
    <property type="protein sequence ID" value="GFP93227.1"/>
    <property type="molecule type" value="Genomic_DNA"/>
</dbReference>
<keyword evidence="1" id="KW-0808">Transferase</keyword>
<dbReference type="Gene3D" id="3.20.10.10">
    <property type="entry name" value="D-amino Acid Aminotransferase, subunit A, domain 2"/>
    <property type="match status" value="1"/>
</dbReference>
<comment type="caution">
    <text evidence="1">The sequence shown here is derived from an EMBL/GenBank/DDBJ whole genome shotgun (WGS) entry which is preliminary data.</text>
</comment>
<dbReference type="Proteomes" id="UP000653305">
    <property type="component" value="Unassembled WGS sequence"/>
</dbReference>
<protein>
    <submittedName>
        <fullName evidence="1">Branched-chain-amino-acid aminotransferase-like protein 2</fullName>
    </submittedName>
</protein>
<keyword evidence="2" id="KW-1185">Reference proteome</keyword>
<dbReference type="SUPFAM" id="SSF56752">
    <property type="entry name" value="D-aminoacid aminotransferase-like PLP-dependent enzymes"/>
    <property type="match status" value="1"/>
</dbReference>
<reference evidence="1" key="1">
    <citation type="submission" date="2020-07" db="EMBL/GenBank/DDBJ databases">
        <title>Ethylene signaling mediates host invasion by parasitic plants.</title>
        <authorList>
            <person name="Yoshida S."/>
        </authorList>
    </citation>
    <scope>NUCLEOTIDE SEQUENCE</scope>
    <source>
        <strain evidence="1">Okayama</strain>
    </source>
</reference>
<gene>
    <name evidence="1" type="ORF">PHJA_001467000</name>
</gene>
<proteinExistence type="predicted"/>
<accession>A0A830BYI7</accession>
<dbReference type="InterPro" id="IPR043132">
    <property type="entry name" value="BCAT-like_C"/>
</dbReference>
<dbReference type="AlphaFoldDB" id="A0A830BYI7"/>